<keyword evidence="3" id="KW-1185">Reference proteome</keyword>
<evidence type="ECO:0000313" key="2">
    <source>
        <dbReference type="EMBL" id="KAF5238710.1"/>
    </source>
</evidence>
<dbReference type="EMBL" id="JABEVY010000285">
    <property type="protein sequence ID" value="KAF5238710.1"/>
    <property type="molecule type" value="Genomic_DNA"/>
</dbReference>
<feature type="domain" description="Gfd2/YDR514C-like C-terminal" evidence="1">
    <location>
        <begin position="100"/>
        <end position="242"/>
    </location>
</feature>
<dbReference type="InterPro" id="IPR048519">
    <property type="entry name" value="Gfd2/YDR514C-like_C"/>
</dbReference>
<dbReference type="InterPro" id="IPR040151">
    <property type="entry name" value="Gfd2/YDR514C-like"/>
</dbReference>
<reference evidence="2 3" key="1">
    <citation type="journal article" date="2020" name="BMC Genomics">
        <title>Correction to: Identification and distribution of gene clusters required for synthesis of sphingolipid metabolism inhibitors in diverse species of the filamentous fungus Fusarium.</title>
        <authorList>
            <person name="Kim H.S."/>
            <person name="Lohmar J.M."/>
            <person name="Busman M."/>
            <person name="Brown D.W."/>
            <person name="Naumann T.A."/>
            <person name="Divon H.H."/>
            <person name="Lysoe E."/>
            <person name="Uhlig S."/>
            <person name="Proctor R.H."/>
        </authorList>
    </citation>
    <scope>NUCLEOTIDE SEQUENCE [LARGE SCALE GENOMIC DNA]</scope>
    <source>
        <strain evidence="2 3">NRRL 25214</strain>
    </source>
</reference>
<sequence>MSGTVKDYHSWFKHPGQFLFQWVIGYAVDAGSDLFARWHHQEGSSFQILSIAIADDVVKRGEVDSFQIGISIFDTDRLGDALAKASEPDTDRVGDASANPPEPGVNLAASVIESHHWVVGDKEEWDEEYSPEFEDLFRFGRMRHVPVNKFDEQIKAIIQDGNFFLISHGPDKSLQFLRSCGVHFKAIETIDIERAVHKFFRLRPAKAEPVLKREMIELMGVPCQDPDLAGNAAHFTLRILLQVVCGDVDHNPQKEGVPVHKWSGVLQKIVVSPSKKRKLRVMRTSPPDPSEK</sequence>
<name>A0A8H4Z345_9HYPO</name>
<evidence type="ECO:0000259" key="1">
    <source>
        <dbReference type="Pfam" id="PF21762"/>
    </source>
</evidence>
<evidence type="ECO:0000313" key="3">
    <source>
        <dbReference type="Proteomes" id="UP000573603"/>
    </source>
</evidence>
<dbReference type="Proteomes" id="UP000573603">
    <property type="component" value="Unassembled WGS sequence"/>
</dbReference>
<protein>
    <recommendedName>
        <fullName evidence="1">Gfd2/YDR514C-like C-terminal domain-containing protein</fullName>
    </recommendedName>
</protein>
<proteinExistence type="predicted"/>
<comment type="caution">
    <text evidence="2">The sequence shown here is derived from an EMBL/GenBank/DDBJ whole genome shotgun (WGS) entry which is preliminary data.</text>
</comment>
<accession>A0A8H4Z345</accession>
<gene>
    <name evidence="2" type="ORF">FANTH_10208</name>
</gene>
<organism evidence="2 3">
    <name type="scientific">Fusarium anthophilum</name>
    <dbReference type="NCBI Taxonomy" id="48485"/>
    <lineage>
        <taxon>Eukaryota</taxon>
        <taxon>Fungi</taxon>
        <taxon>Dikarya</taxon>
        <taxon>Ascomycota</taxon>
        <taxon>Pezizomycotina</taxon>
        <taxon>Sordariomycetes</taxon>
        <taxon>Hypocreomycetidae</taxon>
        <taxon>Hypocreales</taxon>
        <taxon>Nectriaceae</taxon>
        <taxon>Fusarium</taxon>
        <taxon>Fusarium fujikuroi species complex</taxon>
    </lineage>
</organism>
<dbReference type="PANTHER" id="PTHR28083:SF1">
    <property type="entry name" value="GOOD FOR FULL DBP5 ACTIVITY PROTEIN 2"/>
    <property type="match status" value="1"/>
</dbReference>
<dbReference type="AlphaFoldDB" id="A0A8H4Z345"/>
<dbReference type="GO" id="GO:0005634">
    <property type="term" value="C:nucleus"/>
    <property type="evidence" value="ECO:0007669"/>
    <property type="project" value="TreeGrafter"/>
</dbReference>
<dbReference type="Pfam" id="PF21762">
    <property type="entry name" value="DEDDh_C"/>
    <property type="match status" value="1"/>
</dbReference>
<dbReference type="PANTHER" id="PTHR28083">
    <property type="entry name" value="GOOD FOR FULL DBP5 ACTIVITY PROTEIN 2"/>
    <property type="match status" value="1"/>
</dbReference>